<dbReference type="EMBL" id="CP068053">
    <property type="protein sequence ID" value="QQT01635.1"/>
    <property type="molecule type" value="Genomic_DNA"/>
</dbReference>
<evidence type="ECO:0000256" key="8">
    <source>
        <dbReference type="ARBA" id="ARBA00023002"/>
    </source>
</evidence>
<dbReference type="Proteomes" id="UP000595254">
    <property type="component" value="Chromosome"/>
</dbReference>
<evidence type="ECO:0000256" key="2">
    <source>
        <dbReference type="ARBA" id="ARBA00004994"/>
    </source>
</evidence>
<accession>A0A974NPY0</accession>
<evidence type="ECO:0000259" key="13">
    <source>
        <dbReference type="Pfam" id="PF08546"/>
    </source>
</evidence>
<dbReference type="InterPro" id="IPR013332">
    <property type="entry name" value="KPR_N"/>
</dbReference>
<dbReference type="Pfam" id="PF08546">
    <property type="entry name" value="ApbA_C"/>
    <property type="match status" value="1"/>
</dbReference>
<dbReference type="InterPro" id="IPR003710">
    <property type="entry name" value="ApbA"/>
</dbReference>
<dbReference type="NCBIfam" id="TIGR00745">
    <property type="entry name" value="apbA_panE"/>
    <property type="match status" value="1"/>
</dbReference>
<keyword evidence="6 11" id="KW-0566">Pantothenate biosynthesis</keyword>
<dbReference type="KEGG" id="ppsr:I6J18_07185"/>
<evidence type="ECO:0000313" key="14">
    <source>
        <dbReference type="EMBL" id="QQT01635.1"/>
    </source>
</evidence>
<dbReference type="PANTHER" id="PTHR43765:SF2">
    <property type="entry name" value="2-DEHYDROPANTOATE 2-REDUCTASE"/>
    <property type="match status" value="1"/>
</dbReference>
<proteinExistence type="inferred from homology"/>
<dbReference type="AlphaFoldDB" id="A0A974NPY0"/>
<evidence type="ECO:0000256" key="10">
    <source>
        <dbReference type="ARBA" id="ARBA00048793"/>
    </source>
</evidence>
<dbReference type="SUPFAM" id="SSF51735">
    <property type="entry name" value="NAD(P)-binding Rossmann-fold domains"/>
    <property type="match status" value="1"/>
</dbReference>
<dbReference type="InterPro" id="IPR036291">
    <property type="entry name" value="NAD(P)-bd_dom_sf"/>
</dbReference>
<dbReference type="Gene3D" id="3.40.50.720">
    <property type="entry name" value="NAD(P)-binding Rossmann-like Domain"/>
    <property type="match status" value="1"/>
</dbReference>
<keyword evidence="7 11" id="KW-0521">NADP</keyword>
<evidence type="ECO:0000256" key="9">
    <source>
        <dbReference type="ARBA" id="ARBA00032024"/>
    </source>
</evidence>
<comment type="catalytic activity">
    <reaction evidence="10 11">
        <text>(R)-pantoate + NADP(+) = 2-dehydropantoate + NADPH + H(+)</text>
        <dbReference type="Rhea" id="RHEA:16233"/>
        <dbReference type="ChEBI" id="CHEBI:11561"/>
        <dbReference type="ChEBI" id="CHEBI:15378"/>
        <dbReference type="ChEBI" id="CHEBI:15980"/>
        <dbReference type="ChEBI" id="CHEBI:57783"/>
        <dbReference type="ChEBI" id="CHEBI:58349"/>
        <dbReference type="EC" id="1.1.1.169"/>
    </reaction>
</comment>
<dbReference type="Pfam" id="PF02558">
    <property type="entry name" value="ApbA"/>
    <property type="match status" value="1"/>
</dbReference>
<keyword evidence="8 11" id="KW-0560">Oxidoreductase</keyword>
<gene>
    <name evidence="14" type="ORF">I6J18_07185</name>
</gene>
<evidence type="ECO:0000256" key="11">
    <source>
        <dbReference type="RuleBase" id="RU362068"/>
    </source>
</evidence>
<dbReference type="InterPro" id="IPR008927">
    <property type="entry name" value="6-PGluconate_DH-like_C_sf"/>
</dbReference>
<dbReference type="InterPro" id="IPR050838">
    <property type="entry name" value="Ketopantoate_reductase"/>
</dbReference>
<evidence type="ECO:0000313" key="15">
    <source>
        <dbReference type="Proteomes" id="UP000595254"/>
    </source>
</evidence>
<protein>
    <recommendedName>
        <fullName evidence="5 11">2-dehydropantoate 2-reductase</fullName>
        <ecNumber evidence="4 11">1.1.1.169</ecNumber>
    </recommendedName>
    <alternativeName>
        <fullName evidence="9 11">Ketopantoate reductase</fullName>
    </alternativeName>
</protein>
<dbReference type="GO" id="GO:0050661">
    <property type="term" value="F:NADP binding"/>
    <property type="evidence" value="ECO:0007669"/>
    <property type="project" value="TreeGrafter"/>
</dbReference>
<dbReference type="Gene3D" id="1.10.1040.10">
    <property type="entry name" value="N-(1-d-carboxylethyl)-l-norvaline Dehydrogenase, domain 2"/>
    <property type="match status" value="1"/>
</dbReference>
<feature type="domain" description="Ketopantoate reductase N-terminal" evidence="12">
    <location>
        <begin position="3"/>
        <end position="146"/>
    </location>
</feature>
<dbReference type="GO" id="GO:0008677">
    <property type="term" value="F:2-dehydropantoate 2-reductase activity"/>
    <property type="evidence" value="ECO:0007669"/>
    <property type="project" value="UniProtKB-EC"/>
</dbReference>
<sequence>MEIGIIGGGAVGLLFAAYLSAAHDVTVYTRTESQAEILEKQGLDLYRDGEVIKMTLKAKAIIDGLDEQDLFIIAVKQYHLIEVVPMIAELKIPLIFLQNGYSHVPIMTKMASPTVYAGVVEHGALRRGMSAVEHTGIGLTKFAAVKGSGLLLKEDSSFFPYTEETDYQEMLTKKLAVNAVINPLTAILKVVNGKLIDVQYYHEVFTAYLEEVAGILDLDRASLEEHITQVCQNTYKNRSSMLKDIEKGQGTEIDSITGYLLSVAKEKDKEHLMSSMIYSMVKGMESQGG</sequence>
<evidence type="ECO:0000256" key="7">
    <source>
        <dbReference type="ARBA" id="ARBA00022857"/>
    </source>
</evidence>
<evidence type="ECO:0000256" key="6">
    <source>
        <dbReference type="ARBA" id="ARBA00022655"/>
    </source>
</evidence>
<dbReference type="InterPro" id="IPR013752">
    <property type="entry name" value="KPA_reductase"/>
</dbReference>
<keyword evidence="15" id="KW-1185">Reference proteome</keyword>
<dbReference type="RefSeq" id="WP_040374612.1">
    <property type="nucleotide sequence ID" value="NZ_CP068053.1"/>
</dbReference>
<evidence type="ECO:0000256" key="3">
    <source>
        <dbReference type="ARBA" id="ARBA00007870"/>
    </source>
</evidence>
<reference evidence="14 15" key="1">
    <citation type="submission" date="2021-01" db="EMBL/GenBank/DDBJ databases">
        <title>FDA dAtabase for Regulatory Grade micrObial Sequences (FDA-ARGOS): Supporting development and validation of Infectious Disease Dx tests.</title>
        <authorList>
            <person name="Nelson B."/>
            <person name="Plummer A."/>
            <person name="Tallon L."/>
            <person name="Sadzewicz L."/>
            <person name="Zhao X."/>
            <person name="Boylan J."/>
            <person name="Ott S."/>
            <person name="Bowen H."/>
            <person name="Vavikolanu K."/>
            <person name="Mehta A."/>
            <person name="Aluvathingal J."/>
            <person name="Nadendla S."/>
            <person name="Myers T."/>
            <person name="Yan Y."/>
            <person name="Sichtig H."/>
        </authorList>
    </citation>
    <scope>NUCLEOTIDE SEQUENCE [LARGE SCALE GENOMIC DNA]</scope>
    <source>
        <strain evidence="14 15">FDAARGOS_1161</strain>
    </source>
</reference>
<comment type="pathway">
    <text evidence="2 11">Cofactor biosynthesis; (R)-pantothenate biosynthesis; (R)-pantoate from 3-methyl-2-oxobutanoate: step 2/2.</text>
</comment>
<name>A0A974NPY0_PERPY</name>
<comment type="function">
    <text evidence="1 11">Catalyzes the NADPH-dependent reduction of ketopantoate into pantoic acid.</text>
</comment>
<comment type="similarity">
    <text evidence="3 11">Belongs to the ketopantoate reductase family.</text>
</comment>
<feature type="domain" description="Ketopantoate reductase C-terminal" evidence="13">
    <location>
        <begin position="167"/>
        <end position="285"/>
    </location>
</feature>
<evidence type="ECO:0000259" key="12">
    <source>
        <dbReference type="Pfam" id="PF02558"/>
    </source>
</evidence>
<evidence type="ECO:0000256" key="1">
    <source>
        <dbReference type="ARBA" id="ARBA00002919"/>
    </source>
</evidence>
<evidence type="ECO:0000256" key="5">
    <source>
        <dbReference type="ARBA" id="ARBA00019465"/>
    </source>
</evidence>
<dbReference type="EC" id="1.1.1.169" evidence="4 11"/>
<organism evidence="14 15">
    <name type="scientific">Peribacillus psychrosaccharolyticus</name>
    <name type="common">Bacillus psychrosaccharolyticus</name>
    <dbReference type="NCBI Taxonomy" id="1407"/>
    <lineage>
        <taxon>Bacteria</taxon>
        <taxon>Bacillati</taxon>
        <taxon>Bacillota</taxon>
        <taxon>Bacilli</taxon>
        <taxon>Bacillales</taxon>
        <taxon>Bacillaceae</taxon>
        <taxon>Peribacillus</taxon>
    </lineage>
</organism>
<dbReference type="SUPFAM" id="SSF48179">
    <property type="entry name" value="6-phosphogluconate dehydrogenase C-terminal domain-like"/>
    <property type="match status" value="1"/>
</dbReference>
<dbReference type="GO" id="GO:0005737">
    <property type="term" value="C:cytoplasm"/>
    <property type="evidence" value="ECO:0007669"/>
    <property type="project" value="TreeGrafter"/>
</dbReference>
<dbReference type="InterPro" id="IPR013328">
    <property type="entry name" value="6PGD_dom2"/>
</dbReference>
<dbReference type="PANTHER" id="PTHR43765">
    <property type="entry name" value="2-DEHYDROPANTOATE 2-REDUCTASE-RELATED"/>
    <property type="match status" value="1"/>
</dbReference>
<dbReference type="GO" id="GO:0015940">
    <property type="term" value="P:pantothenate biosynthetic process"/>
    <property type="evidence" value="ECO:0007669"/>
    <property type="project" value="UniProtKB-KW"/>
</dbReference>
<evidence type="ECO:0000256" key="4">
    <source>
        <dbReference type="ARBA" id="ARBA00013014"/>
    </source>
</evidence>